<gene>
    <name evidence="3" type="ORF">BJ322DRAFT_1067295</name>
</gene>
<dbReference type="SUPFAM" id="SSF81383">
    <property type="entry name" value="F-box domain"/>
    <property type="match status" value="1"/>
</dbReference>
<proteinExistence type="predicted"/>
<dbReference type="Proteomes" id="UP000736335">
    <property type="component" value="Unassembled WGS sequence"/>
</dbReference>
<dbReference type="Gene3D" id="1.20.1280.50">
    <property type="match status" value="1"/>
</dbReference>
<feature type="domain" description="F-box" evidence="2">
    <location>
        <begin position="59"/>
        <end position="107"/>
    </location>
</feature>
<dbReference type="OrthoDB" id="3266451at2759"/>
<evidence type="ECO:0000256" key="1">
    <source>
        <dbReference type="SAM" id="MobiDB-lite"/>
    </source>
</evidence>
<organism evidence="3 4">
    <name type="scientific">Thelephora terrestris</name>
    <dbReference type="NCBI Taxonomy" id="56493"/>
    <lineage>
        <taxon>Eukaryota</taxon>
        <taxon>Fungi</taxon>
        <taxon>Dikarya</taxon>
        <taxon>Basidiomycota</taxon>
        <taxon>Agaricomycotina</taxon>
        <taxon>Agaricomycetes</taxon>
        <taxon>Thelephorales</taxon>
        <taxon>Thelephoraceae</taxon>
        <taxon>Thelephora</taxon>
    </lineage>
</organism>
<evidence type="ECO:0000313" key="4">
    <source>
        <dbReference type="Proteomes" id="UP000736335"/>
    </source>
</evidence>
<protein>
    <recommendedName>
        <fullName evidence="2">F-box domain-containing protein</fullName>
    </recommendedName>
</protein>
<dbReference type="Pfam" id="PF12937">
    <property type="entry name" value="F-box-like"/>
    <property type="match status" value="1"/>
</dbReference>
<dbReference type="EMBL" id="WIUZ02000009">
    <property type="protein sequence ID" value="KAF9783845.1"/>
    <property type="molecule type" value="Genomic_DNA"/>
</dbReference>
<name>A0A9P6HDJ1_9AGAM</name>
<dbReference type="AlphaFoldDB" id="A0A9P6HDJ1"/>
<comment type="caution">
    <text evidence="3">The sequence shown here is derived from an EMBL/GenBank/DDBJ whole genome shotgun (WGS) entry which is preliminary data.</text>
</comment>
<keyword evidence="4" id="KW-1185">Reference proteome</keyword>
<evidence type="ECO:0000259" key="2">
    <source>
        <dbReference type="PROSITE" id="PS50181"/>
    </source>
</evidence>
<evidence type="ECO:0000313" key="3">
    <source>
        <dbReference type="EMBL" id="KAF9783845.1"/>
    </source>
</evidence>
<dbReference type="InterPro" id="IPR036047">
    <property type="entry name" value="F-box-like_dom_sf"/>
</dbReference>
<dbReference type="PROSITE" id="PS50181">
    <property type="entry name" value="FBOX"/>
    <property type="match status" value="1"/>
</dbReference>
<feature type="region of interest" description="Disordered" evidence="1">
    <location>
        <begin position="502"/>
        <end position="530"/>
    </location>
</feature>
<reference evidence="3" key="2">
    <citation type="submission" date="2020-11" db="EMBL/GenBank/DDBJ databases">
        <authorList>
            <consortium name="DOE Joint Genome Institute"/>
            <person name="Kuo A."/>
            <person name="Miyauchi S."/>
            <person name="Kiss E."/>
            <person name="Drula E."/>
            <person name="Kohler A."/>
            <person name="Sanchez-Garcia M."/>
            <person name="Andreopoulos B."/>
            <person name="Barry K.W."/>
            <person name="Bonito G."/>
            <person name="Buee M."/>
            <person name="Carver A."/>
            <person name="Chen C."/>
            <person name="Cichocki N."/>
            <person name="Clum A."/>
            <person name="Culley D."/>
            <person name="Crous P.W."/>
            <person name="Fauchery L."/>
            <person name="Girlanda M."/>
            <person name="Hayes R."/>
            <person name="Keri Z."/>
            <person name="Labutti K."/>
            <person name="Lipzen A."/>
            <person name="Lombard V."/>
            <person name="Magnuson J."/>
            <person name="Maillard F."/>
            <person name="Morin E."/>
            <person name="Murat C."/>
            <person name="Nolan M."/>
            <person name="Ohm R."/>
            <person name="Pangilinan J."/>
            <person name="Pereira M."/>
            <person name="Perotto S."/>
            <person name="Peter M."/>
            <person name="Riley R."/>
            <person name="Sitrit Y."/>
            <person name="Stielow B."/>
            <person name="Szollosi G."/>
            <person name="Zifcakova L."/>
            <person name="Stursova M."/>
            <person name="Spatafora J.W."/>
            <person name="Tedersoo L."/>
            <person name="Vaario L.-M."/>
            <person name="Yamada A."/>
            <person name="Yan M."/>
            <person name="Wang P."/>
            <person name="Xu J."/>
            <person name="Bruns T."/>
            <person name="Baldrian P."/>
            <person name="Vilgalys R."/>
            <person name="Henrissat B."/>
            <person name="Grigoriev I.V."/>
            <person name="Hibbett D."/>
            <person name="Nagy L.G."/>
            <person name="Martin F.M."/>
        </authorList>
    </citation>
    <scope>NUCLEOTIDE SEQUENCE</scope>
    <source>
        <strain evidence="3">UH-Tt-Lm1</strain>
    </source>
</reference>
<sequence length="530" mass="58601">MISPLKRPKKVSRELKQQLCGISSNCLGNSLGLELPEVISLQKEASDILSLAKGLRNLTSPVGRLPGDVLERILAVRASEQDLLTATCVCRRWRDILLSSPRLWAKFRCDNVVRTLRYLERSKLVPIYVDADLYSDTKAVLALKSATDRFGSLKLRLRPQDLLQVFHQITTPAPTLEHLEIHLGAGQTFPPSIPATFLGGFAPALRSLHLVGINSELNFPALTHLTLVTNSHVFYMSELFRVFTSARLLEEVSVKFCGPTMPIPGSQGVVSLPQMKKLSFSNETGGFPERLLSLLFMPSVEEVKLDISLPGEDTRTMLDFLPARYPNFPHLLKADNLKLSVPDAHCNVQLSGPAGVVSIHASRMGSRQQKDDFQSRWLDSLEPTSITSIKGLTLCNYRPEKPSDQCPVLRLLQSMDGLRSLAVERCNNAILSKALYPSPNGSILLPHLESFTLQPSTNLKAVFPDLAEIARARGWEGFPLSKVPPDQYAAFRRSDVVAPQRHVNSVQRSAEADPSPPANLCVQPRAKSSR</sequence>
<accession>A0A9P6HDJ1</accession>
<dbReference type="InterPro" id="IPR001810">
    <property type="entry name" value="F-box_dom"/>
</dbReference>
<reference evidence="3" key="1">
    <citation type="journal article" date="2020" name="Nat. Commun.">
        <title>Large-scale genome sequencing of mycorrhizal fungi provides insights into the early evolution of symbiotic traits.</title>
        <authorList>
            <person name="Miyauchi S."/>
            <person name="Kiss E."/>
            <person name="Kuo A."/>
            <person name="Drula E."/>
            <person name="Kohler A."/>
            <person name="Sanchez-Garcia M."/>
            <person name="Morin E."/>
            <person name="Andreopoulos B."/>
            <person name="Barry K.W."/>
            <person name="Bonito G."/>
            <person name="Buee M."/>
            <person name="Carver A."/>
            <person name="Chen C."/>
            <person name="Cichocki N."/>
            <person name="Clum A."/>
            <person name="Culley D."/>
            <person name="Crous P.W."/>
            <person name="Fauchery L."/>
            <person name="Girlanda M."/>
            <person name="Hayes R.D."/>
            <person name="Keri Z."/>
            <person name="LaButti K."/>
            <person name="Lipzen A."/>
            <person name="Lombard V."/>
            <person name="Magnuson J."/>
            <person name="Maillard F."/>
            <person name="Murat C."/>
            <person name="Nolan M."/>
            <person name="Ohm R.A."/>
            <person name="Pangilinan J."/>
            <person name="Pereira M.F."/>
            <person name="Perotto S."/>
            <person name="Peter M."/>
            <person name="Pfister S."/>
            <person name="Riley R."/>
            <person name="Sitrit Y."/>
            <person name="Stielow J.B."/>
            <person name="Szollosi G."/>
            <person name="Zifcakova L."/>
            <person name="Stursova M."/>
            <person name="Spatafora J.W."/>
            <person name="Tedersoo L."/>
            <person name="Vaario L.M."/>
            <person name="Yamada A."/>
            <person name="Yan M."/>
            <person name="Wang P."/>
            <person name="Xu J."/>
            <person name="Bruns T."/>
            <person name="Baldrian P."/>
            <person name="Vilgalys R."/>
            <person name="Dunand C."/>
            <person name="Henrissat B."/>
            <person name="Grigoriev I.V."/>
            <person name="Hibbett D."/>
            <person name="Nagy L.G."/>
            <person name="Martin F.M."/>
        </authorList>
    </citation>
    <scope>NUCLEOTIDE SEQUENCE</scope>
    <source>
        <strain evidence="3">UH-Tt-Lm1</strain>
    </source>
</reference>